<dbReference type="Proteomes" id="UP001595593">
    <property type="component" value="Unassembled WGS sequence"/>
</dbReference>
<dbReference type="EMBL" id="JBHRTN010000029">
    <property type="protein sequence ID" value="MFC3127584.1"/>
    <property type="molecule type" value="Genomic_DNA"/>
</dbReference>
<dbReference type="RefSeq" id="WP_379599886.1">
    <property type="nucleotide sequence ID" value="NZ_JBHRTN010000029.1"/>
</dbReference>
<reference evidence="2" key="1">
    <citation type="journal article" date="2019" name="Int. J. Syst. Evol. Microbiol.">
        <title>The Global Catalogue of Microorganisms (GCM) 10K type strain sequencing project: providing services to taxonomists for standard genome sequencing and annotation.</title>
        <authorList>
            <consortium name="The Broad Institute Genomics Platform"/>
            <consortium name="The Broad Institute Genome Sequencing Center for Infectious Disease"/>
            <person name="Wu L."/>
            <person name="Ma J."/>
        </authorList>
    </citation>
    <scope>NUCLEOTIDE SEQUENCE [LARGE SCALE GENOMIC DNA]</scope>
    <source>
        <strain evidence="2">KCTC 52094</strain>
    </source>
</reference>
<evidence type="ECO:0000313" key="2">
    <source>
        <dbReference type="Proteomes" id="UP001595593"/>
    </source>
</evidence>
<accession>A0ABV7G7U6</accession>
<evidence type="ECO:0000313" key="1">
    <source>
        <dbReference type="EMBL" id="MFC3127584.1"/>
    </source>
</evidence>
<proteinExistence type="predicted"/>
<name>A0ABV7G7U6_9PROT</name>
<comment type="caution">
    <text evidence="1">The sequence shown here is derived from an EMBL/GenBank/DDBJ whole genome shotgun (WGS) entry which is preliminary data.</text>
</comment>
<gene>
    <name evidence="1" type="ORF">ACFOD4_21175</name>
</gene>
<organism evidence="1 2">
    <name type="scientific">Teichococcus globiformis</name>
    <dbReference type="NCBI Taxonomy" id="2307229"/>
    <lineage>
        <taxon>Bacteria</taxon>
        <taxon>Pseudomonadati</taxon>
        <taxon>Pseudomonadota</taxon>
        <taxon>Alphaproteobacteria</taxon>
        <taxon>Acetobacterales</taxon>
        <taxon>Roseomonadaceae</taxon>
        <taxon>Roseomonas</taxon>
    </lineage>
</organism>
<keyword evidence="2" id="KW-1185">Reference proteome</keyword>
<sequence>MDRIGAAVGLRLPDAPSATDRPGEWPANLLKKTCRIGSAAIADETNFGAVSSMAGDDEPLLCVVYPAAAVDVQAMQRIADALPAEAWWITKSRPFCGLMAPFQGSTA</sequence>
<protein>
    <submittedName>
        <fullName evidence="1">Uncharacterized protein</fullName>
    </submittedName>
</protein>